<protein>
    <submittedName>
        <fullName evidence="2">Uncharacterized protein</fullName>
    </submittedName>
</protein>
<comment type="caution">
    <text evidence="2">The sequence shown here is derived from an EMBL/GenBank/DDBJ whole genome shotgun (WGS) entry which is preliminary data.</text>
</comment>
<reference evidence="2 3" key="1">
    <citation type="submission" date="2021-06" db="EMBL/GenBank/DDBJ databases">
        <title>A haploid diamondback moth (Plutella xylostella L.) genome assembly resolves 31 chromosomes and identifies a diamide resistance mutation.</title>
        <authorList>
            <person name="Ward C.M."/>
            <person name="Perry K.D."/>
            <person name="Baker G."/>
            <person name="Powis K."/>
            <person name="Heckel D.G."/>
            <person name="Baxter S.W."/>
        </authorList>
    </citation>
    <scope>NUCLEOTIDE SEQUENCE [LARGE SCALE GENOMIC DNA]</scope>
    <source>
        <strain evidence="2 3">LV</strain>
        <tissue evidence="2">Single pupa</tissue>
    </source>
</reference>
<name>A0ABQ7Q833_PLUXY</name>
<organism evidence="2 3">
    <name type="scientific">Plutella xylostella</name>
    <name type="common">Diamondback moth</name>
    <name type="synonym">Plutella maculipennis</name>
    <dbReference type="NCBI Taxonomy" id="51655"/>
    <lineage>
        <taxon>Eukaryota</taxon>
        <taxon>Metazoa</taxon>
        <taxon>Ecdysozoa</taxon>
        <taxon>Arthropoda</taxon>
        <taxon>Hexapoda</taxon>
        <taxon>Insecta</taxon>
        <taxon>Pterygota</taxon>
        <taxon>Neoptera</taxon>
        <taxon>Endopterygota</taxon>
        <taxon>Lepidoptera</taxon>
        <taxon>Glossata</taxon>
        <taxon>Ditrysia</taxon>
        <taxon>Yponomeutoidea</taxon>
        <taxon>Plutellidae</taxon>
        <taxon>Plutella</taxon>
    </lineage>
</organism>
<evidence type="ECO:0000256" key="1">
    <source>
        <dbReference type="SAM" id="MobiDB-lite"/>
    </source>
</evidence>
<accession>A0ABQ7Q833</accession>
<sequence length="101" mass="11149">MPHGGSPLPFPRGRRSARAPKNAPSSLHDCDRCDDNMAAARDSACSGRTRARLPHPHPPTPSILPADKPRVWTRSRTRATHARPAHSHHVKHFGCTSLHFN</sequence>
<feature type="compositionally biased region" description="Basic residues" evidence="1">
    <location>
        <begin position="71"/>
        <end position="92"/>
    </location>
</feature>
<dbReference type="EMBL" id="JAHIBW010000019">
    <property type="protein sequence ID" value="KAG7301393.1"/>
    <property type="molecule type" value="Genomic_DNA"/>
</dbReference>
<evidence type="ECO:0000313" key="2">
    <source>
        <dbReference type="EMBL" id="KAG7301393.1"/>
    </source>
</evidence>
<evidence type="ECO:0000313" key="3">
    <source>
        <dbReference type="Proteomes" id="UP000823941"/>
    </source>
</evidence>
<proteinExistence type="predicted"/>
<gene>
    <name evidence="2" type="ORF">JYU34_014333</name>
</gene>
<feature type="region of interest" description="Disordered" evidence="1">
    <location>
        <begin position="1"/>
        <end position="101"/>
    </location>
</feature>
<keyword evidence="3" id="KW-1185">Reference proteome</keyword>
<dbReference type="Proteomes" id="UP000823941">
    <property type="component" value="Chromosome 19"/>
</dbReference>